<reference evidence="1" key="1">
    <citation type="submission" date="2018-02" db="EMBL/GenBank/DDBJ databases">
        <authorList>
            <person name="Kim S.-K."/>
            <person name="Jung H.-I."/>
            <person name="Lee S.-W."/>
        </authorList>
    </citation>
    <scope>NUCLEOTIDE SEQUENCE</scope>
    <source>
        <strain evidence="1">SK3146</strain>
    </source>
</reference>
<reference evidence="1" key="2">
    <citation type="journal article" date="2021" name="J Anim Sci Technol">
        <title>Complete genome sequence of Paenibacillus konkukensis sp. nov. SK3146 as a potential probiotic strain.</title>
        <authorList>
            <person name="Jung H.I."/>
            <person name="Park S."/>
            <person name="Niu K.M."/>
            <person name="Lee S.W."/>
            <person name="Kothari D."/>
            <person name="Yi K.J."/>
            <person name="Kim S.K."/>
        </authorList>
    </citation>
    <scope>NUCLEOTIDE SEQUENCE</scope>
    <source>
        <strain evidence="1">SK3146</strain>
    </source>
</reference>
<dbReference type="InterPro" id="IPR008928">
    <property type="entry name" value="6-hairpin_glycosidase_sf"/>
</dbReference>
<evidence type="ECO:0000313" key="1">
    <source>
        <dbReference type="EMBL" id="UQZ80912.1"/>
    </source>
</evidence>
<dbReference type="InterPro" id="IPR013780">
    <property type="entry name" value="Glyco_hydro_b"/>
</dbReference>
<evidence type="ECO:0000313" key="2">
    <source>
        <dbReference type="Proteomes" id="UP001057134"/>
    </source>
</evidence>
<proteinExistence type="predicted"/>
<dbReference type="RefSeq" id="WP_249863188.1">
    <property type="nucleotide sequence ID" value="NZ_CP027059.1"/>
</dbReference>
<keyword evidence="2" id="KW-1185">Reference proteome</keyword>
<organism evidence="1 2">
    <name type="scientific">Paenibacillus konkukensis</name>
    <dbReference type="NCBI Taxonomy" id="2020716"/>
    <lineage>
        <taxon>Bacteria</taxon>
        <taxon>Bacillati</taxon>
        <taxon>Bacillota</taxon>
        <taxon>Bacilli</taxon>
        <taxon>Bacillales</taxon>
        <taxon>Paenibacillaceae</taxon>
        <taxon>Paenibacillus</taxon>
    </lineage>
</organism>
<gene>
    <name evidence="1" type="ORF">SK3146_00068</name>
</gene>
<protein>
    <submittedName>
        <fullName evidence="1">Uncharacterized protein</fullName>
    </submittedName>
</protein>
<dbReference type="SUPFAM" id="SSF48208">
    <property type="entry name" value="Six-hairpin glycosidases"/>
    <property type="match status" value="1"/>
</dbReference>
<dbReference type="Gene3D" id="2.60.40.1180">
    <property type="entry name" value="Golgi alpha-mannosidase II"/>
    <property type="match status" value="1"/>
</dbReference>
<dbReference type="Proteomes" id="UP001057134">
    <property type="component" value="Chromosome"/>
</dbReference>
<accession>A0ABY4REG0</accession>
<name>A0ABY4REG0_9BACL</name>
<dbReference type="EMBL" id="CP027059">
    <property type="protein sequence ID" value="UQZ80912.1"/>
    <property type="molecule type" value="Genomic_DNA"/>
</dbReference>
<sequence>MIGLQDMLLQTSGETIYLLPAWPREWDVDFKLHAPGQTVVQGQVRGGKLIGLSVTPESRSGDVVNMWETEGGADAAG</sequence>